<gene>
    <name evidence="3" type="ORF">LYNGBM3L_56640</name>
</gene>
<dbReference type="NCBIfam" id="NF033591">
    <property type="entry name" value="transpos_IS4_2"/>
    <property type="match status" value="1"/>
</dbReference>
<dbReference type="InterPro" id="IPR047658">
    <property type="entry name" value="IS4-like_transpos"/>
</dbReference>
<evidence type="ECO:0000256" key="1">
    <source>
        <dbReference type="SAM" id="Phobius"/>
    </source>
</evidence>
<evidence type="ECO:0000313" key="4">
    <source>
        <dbReference type="Proteomes" id="UP000003959"/>
    </source>
</evidence>
<keyword evidence="1" id="KW-0472">Membrane</keyword>
<protein>
    <submittedName>
        <fullName evidence="3">DDE domain transposase</fullName>
    </submittedName>
</protein>
<proteinExistence type="predicted"/>
<dbReference type="OrthoDB" id="468082at2"/>
<keyword evidence="4" id="KW-1185">Reference proteome</keyword>
<organism evidence="3 4">
    <name type="scientific">Moorena producens 3L</name>
    <dbReference type="NCBI Taxonomy" id="489825"/>
    <lineage>
        <taxon>Bacteria</taxon>
        <taxon>Bacillati</taxon>
        <taxon>Cyanobacteriota</taxon>
        <taxon>Cyanophyceae</taxon>
        <taxon>Coleofasciculales</taxon>
        <taxon>Coleofasciculaceae</taxon>
        <taxon>Moorena</taxon>
    </lineage>
</organism>
<dbReference type="Gene3D" id="3.90.350.10">
    <property type="entry name" value="Transposase Inhibitor Protein From Tn5, Chain A, domain 1"/>
    <property type="match status" value="1"/>
</dbReference>
<keyword evidence="1" id="KW-1133">Transmembrane helix</keyword>
<dbReference type="InterPro" id="IPR002559">
    <property type="entry name" value="Transposase_11"/>
</dbReference>
<feature type="transmembrane region" description="Helical" evidence="1">
    <location>
        <begin position="303"/>
        <end position="319"/>
    </location>
</feature>
<dbReference type="GO" id="GO:0006313">
    <property type="term" value="P:DNA transposition"/>
    <property type="evidence" value="ECO:0007669"/>
    <property type="project" value="InterPro"/>
</dbReference>
<reference evidence="4" key="1">
    <citation type="journal article" date="2011" name="Proc. Natl. Acad. Sci. U.S.A.">
        <title>Genomic insights into the physiology and ecology of the marine filamentous cyanobacterium Lyngbya majuscula.</title>
        <authorList>
            <person name="Jones A.C."/>
            <person name="Monroe E.A."/>
            <person name="Podell S."/>
            <person name="Hess W.R."/>
            <person name="Klages S."/>
            <person name="Esquenazi E."/>
            <person name="Niessen S."/>
            <person name="Hoover H."/>
            <person name="Rothmann M."/>
            <person name="Lasken R.S."/>
            <person name="Yates J.R.III."/>
            <person name="Reinhardt R."/>
            <person name="Kube M."/>
            <person name="Burkart M.D."/>
            <person name="Allen E.E."/>
            <person name="Dorrestein P.C."/>
            <person name="Gerwick W.H."/>
            <person name="Gerwick L."/>
        </authorList>
    </citation>
    <scope>NUCLEOTIDE SEQUENCE [LARGE SCALE GENOMIC DNA]</scope>
    <source>
        <strain evidence="4">3L</strain>
    </source>
</reference>
<keyword evidence="1" id="KW-0812">Transmembrane</keyword>
<sequence length="397" mass="46614">MRQELYQKHLKNLLSESQLLFFYLVVIIVQDIKNVKLEKMAESCLGAVAHGGNPQDRAAPLPLPIKCNSRRKKLQRFLSLPIFKVKKLWFPIIREWVYQTFDKQETIYLAIDRTNWNNKNLLMVSLIYKNRALPVYFELLSKFGSSNFSEQKQLFSNIIGLFDDYKVVILGDREFCSVKLAEWLDKQGFNFCLRLKKSEQIELKNQGWISLENSGLKPGISLFFEKVKVTKTQQISGFSVACKWKKSYRKSVTKEGWFILTNMNEASEAISAYKKRFNIEQMFRDYKSGGYNMEGSNVVGKRFISLVIIMSFAYFIATIKGEIINKKGVQNYVTRVKNYGRLTKRHSSFYIGMYAHKWINFMDKCWELVYALMRLSRHKLDNYLRGMRAMKLIQSTF</sequence>
<dbReference type="HOGENOM" id="CLU_060706_0_1_3"/>
<accession>F4XZ88</accession>
<evidence type="ECO:0000259" key="2">
    <source>
        <dbReference type="Pfam" id="PF01609"/>
    </source>
</evidence>
<name>F4XZ88_9CYAN</name>
<dbReference type="eggNOG" id="COG3385">
    <property type="taxonomic scope" value="Bacteria"/>
</dbReference>
<evidence type="ECO:0000313" key="3">
    <source>
        <dbReference type="EMBL" id="EGJ30109.1"/>
    </source>
</evidence>
<dbReference type="InterPro" id="IPR012337">
    <property type="entry name" value="RNaseH-like_sf"/>
</dbReference>
<dbReference type="GO" id="GO:0003677">
    <property type="term" value="F:DNA binding"/>
    <property type="evidence" value="ECO:0007669"/>
    <property type="project" value="InterPro"/>
</dbReference>
<dbReference type="Pfam" id="PF01609">
    <property type="entry name" value="DDE_Tnp_1"/>
    <property type="match status" value="1"/>
</dbReference>
<dbReference type="Proteomes" id="UP000003959">
    <property type="component" value="Unassembled WGS sequence"/>
</dbReference>
<dbReference type="EMBL" id="GL890960">
    <property type="protein sequence ID" value="EGJ30109.1"/>
    <property type="molecule type" value="Genomic_DNA"/>
</dbReference>
<dbReference type="AlphaFoldDB" id="F4XZ88"/>
<feature type="domain" description="Transposase IS4-like" evidence="2">
    <location>
        <begin position="164"/>
        <end position="309"/>
    </location>
</feature>
<dbReference type="GO" id="GO:0004803">
    <property type="term" value="F:transposase activity"/>
    <property type="evidence" value="ECO:0007669"/>
    <property type="project" value="InterPro"/>
</dbReference>
<dbReference type="SUPFAM" id="SSF53098">
    <property type="entry name" value="Ribonuclease H-like"/>
    <property type="match status" value="1"/>
</dbReference>